<comment type="caution">
    <text evidence="2">The sequence shown here is derived from an EMBL/GenBank/DDBJ whole genome shotgun (WGS) entry which is preliminary data.</text>
</comment>
<dbReference type="EMBL" id="JAEMEF010000002">
    <property type="protein sequence ID" value="MBL7558971.1"/>
    <property type="molecule type" value="Genomic_DNA"/>
</dbReference>
<dbReference type="Pfam" id="PF14213">
    <property type="entry name" value="DUF4325"/>
    <property type="match status" value="1"/>
</dbReference>
<gene>
    <name evidence="2" type="ORF">JAO71_04060</name>
</gene>
<feature type="domain" description="DUF4325" evidence="1">
    <location>
        <begin position="18"/>
        <end position="78"/>
    </location>
</feature>
<organism evidence="2 3">
    <name type="scientific">Olleya sediminilitoris</name>
    <dbReference type="NCBI Taxonomy" id="2795739"/>
    <lineage>
        <taxon>Bacteria</taxon>
        <taxon>Pseudomonadati</taxon>
        <taxon>Bacteroidota</taxon>
        <taxon>Flavobacteriia</taxon>
        <taxon>Flavobacteriales</taxon>
        <taxon>Flavobacteriaceae</taxon>
    </lineage>
</organism>
<proteinExistence type="predicted"/>
<evidence type="ECO:0000313" key="2">
    <source>
        <dbReference type="EMBL" id="MBL7558971.1"/>
    </source>
</evidence>
<evidence type="ECO:0000259" key="1">
    <source>
        <dbReference type="Pfam" id="PF14213"/>
    </source>
</evidence>
<evidence type="ECO:0000313" key="3">
    <source>
        <dbReference type="Proteomes" id="UP000605013"/>
    </source>
</evidence>
<protein>
    <submittedName>
        <fullName evidence="2">STAS-like domain-containing protein</fullName>
    </submittedName>
</protein>
<accession>A0ABS1WIN3</accession>
<name>A0ABS1WIN3_9FLAO</name>
<reference evidence="2 3" key="1">
    <citation type="submission" date="2020-12" db="EMBL/GenBank/DDBJ databases">
        <title>Olleya sediminilitoris sp. nov., isolated from a tidal flat.</title>
        <authorList>
            <person name="Park S."/>
            <person name="Yoon J.-H."/>
        </authorList>
    </citation>
    <scope>NUCLEOTIDE SEQUENCE [LARGE SCALE GENOMIC DNA]</scope>
    <source>
        <strain evidence="2 3">YSTF-M6</strain>
    </source>
</reference>
<dbReference type="RefSeq" id="WP_202999061.1">
    <property type="nucleotide sequence ID" value="NZ_JAEMEF010000002.1"/>
</dbReference>
<dbReference type="Proteomes" id="UP000605013">
    <property type="component" value="Unassembled WGS sequence"/>
</dbReference>
<sequence>MEIKFGHIGNSLGTRVLGKKLRLEIEQSLKAEQFVTFNFEGVKLISHSFADECFAKLLEVVELDELKKKSTFINTNDIIKKTVAFTIKERAMQLVSA</sequence>
<keyword evidence="3" id="KW-1185">Reference proteome</keyword>
<dbReference type="InterPro" id="IPR025474">
    <property type="entry name" value="DUF4325"/>
</dbReference>